<dbReference type="PANTHER" id="PTHR46484">
    <property type="entry name" value="SI:CH211-171H4.5-RELATED"/>
    <property type="match status" value="1"/>
</dbReference>
<gene>
    <name evidence="4" type="ORF">R3I93_004423</name>
</gene>
<keyword evidence="2" id="KW-0812">Transmembrane</keyword>
<keyword evidence="5" id="KW-1185">Reference proteome</keyword>
<evidence type="ECO:0000256" key="1">
    <source>
        <dbReference type="SAM" id="MobiDB-lite"/>
    </source>
</evidence>
<feature type="chain" id="PRO_5042969137" evidence="3">
    <location>
        <begin position="22"/>
        <end position="344"/>
    </location>
</feature>
<organism evidence="4 5">
    <name type="scientific">Phoxinus phoxinus</name>
    <name type="common">Eurasian minnow</name>
    <dbReference type="NCBI Taxonomy" id="58324"/>
    <lineage>
        <taxon>Eukaryota</taxon>
        <taxon>Metazoa</taxon>
        <taxon>Chordata</taxon>
        <taxon>Craniata</taxon>
        <taxon>Vertebrata</taxon>
        <taxon>Euteleostomi</taxon>
        <taxon>Actinopterygii</taxon>
        <taxon>Neopterygii</taxon>
        <taxon>Teleostei</taxon>
        <taxon>Ostariophysi</taxon>
        <taxon>Cypriniformes</taxon>
        <taxon>Leuciscidae</taxon>
        <taxon>Phoxininae</taxon>
        <taxon>Phoxinus</taxon>
    </lineage>
</organism>
<evidence type="ECO:0000256" key="3">
    <source>
        <dbReference type="SAM" id="SignalP"/>
    </source>
</evidence>
<name>A0AAN9HDS8_9TELE</name>
<accession>A0AAN9HDS8</accession>
<sequence>MTGPLLLHLLVQAVLLYDTLAWEVKMPKDIRGLQGSCLVIPCSFSYTSYPPKDPRRVVWYQWVSKGYPLVYDPWHADDVIEKFRGKTDLYGKSSWDCSLLIKKLEHTHHGETLYAWIDPENVGWRTYAFYEVTSTIVVDASPEPPSINIYGGERMGETITITCSTFHTCPYSKPNIILNGTEGTDQLDNDHLKDGLWKITLTRTGVVKAESSTSIECSVTHHGGITVTATQSKSGQSTFHYEADKTVGPKTIWLQYLVPSLVLLLACILVGVIIYKRRHRQLSMSERSAVQTNSEHRSDIRTNTCGNKPFSKPRMPSPKSEPKSHSEYDAEYTNMDELNMYGNI</sequence>
<dbReference type="SUPFAM" id="SSF48726">
    <property type="entry name" value="Immunoglobulin"/>
    <property type="match status" value="2"/>
</dbReference>
<evidence type="ECO:0000313" key="4">
    <source>
        <dbReference type="EMBL" id="KAK7172117.1"/>
    </source>
</evidence>
<keyword evidence="2" id="KW-0472">Membrane</keyword>
<keyword evidence="3" id="KW-0732">Signal</keyword>
<evidence type="ECO:0000313" key="5">
    <source>
        <dbReference type="Proteomes" id="UP001364617"/>
    </source>
</evidence>
<dbReference type="AlphaFoldDB" id="A0AAN9HDS8"/>
<reference evidence="4 5" key="1">
    <citation type="submission" date="2024-02" db="EMBL/GenBank/DDBJ databases">
        <title>Chromosome-level genome assembly of the Eurasian Minnow (Phoxinus phoxinus).</title>
        <authorList>
            <person name="Oriowo T.O."/>
            <person name="Martin S."/>
            <person name="Stange M."/>
            <person name="Chrysostomakis Y."/>
            <person name="Brown T."/>
            <person name="Winkler S."/>
            <person name="Kukowka S."/>
            <person name="Myers E.W."/>
            <person name="Bohne A."/>
        </authorList>
    </citation>
    <scope>NUCLEOTIDE SEQUENCE [LARGE SCALE GENOMIC DNA]</scope>
    <source>
        <strain evidence="4">ZFMK-TIS-60720</strain>
        <tissue evidence="4">Whole Organism</tissue>
    </source>
</reference>
<evidence type="ECO:0000256" key="2">
    <source>
        <dbReference type="SAM" id="Phobius"/>
    </source>
</evidence>
<feature type="compositionally biased region" description="Polar residues" evidence="1">
    <location>
        <begin position="284"/>
        <end position="293"/>
    </location>
</feature>
<dbReference type="Gene3D" id="2.60.40.10">
    <property type="entry name" value="Immunoglobulins"/>
    <property type="match status" value="2"/>
</dbReference>
<dbReference type="InterPro" id="IPR013783">
    <property type="entry name" value="Ig-like_fold"/>
</dbReference>
<dbReference type="EMBL" id="JAYKXH010000004">
    <property type="protein sequence ID" value="KAK7172117.1"/>
    <property type="molecule type" value="Genomic_DNA"/>
</dbReference>
<comment type="caution">
    <text evidence="4">The sequence shown here is derived from an EMBL/GenBank/DDBJ whole genome shotgun (WGS) entry which is preliminary data.</text>
</comment>
<dbReference type="Proteomes" id="UP001364617">
    <property type="component" value="Unassembled WGS sequence"/>
</dbReference>
<protein>
    <submittedName>
        <fullName evidence="4">Uncharacterized protein</fullName>
    </submittedName>
</protein>
<feature type="signal peptide" evidence="3">
    <location>
        <begin position="1"/>
        <end position="21"/>
    </location>
</feature>
<dbReference type="PANTHER" id="PTHR46484:SF1">
    <property type="entry name" value="SCHWANN CELL MYELIN PROTEIN-RELATED"/>
    <property type="match status" value="1"/>
</dbReference>
<dbReference type="InterPro" id="IPR036179">
    <property type="entry name" value="Ig-like_dom_sf"/>
</dbReference>
<feature type="transmembrane region" description="Helical" evidence="2">
    <location>
        <begin position="253"/>
        <end position="275"/>
    </location>
</feature>
<proteinExistence type="predicted"/>
<feature type="region of interest" description="Disordered" evidence="1">
    <location>
        <begin position="284"/>
        <end position="332"/>
    </location>
</feature>
<keyword evidence="2" id="KW-1133">Transmembrane helix</keyword>